<gene>
    <name evidence="1" type="ORF">HNQ99_001750</name>
</gene>
<dbReference type="RefSeq" id="WP_184475259.1">
    <property type="nucleotide sequence ID" value="NZ_JACHOV010000006.1"/>
</dbReference>
<evidence type="ECO:0000313" key="1">
    <source>
        <dbReference type="EMBL" id="MBB4641441.1"/>
    </source>
</evidence>
<comment type="caution">
    <text evidence="1">The sequence shown here is derived from an EMBL/GenBank/DDBJ whole genome shotgun (WGS) entry which is preliminary data.</text>
</comment>
<dbReference type="InterPro" id="IPR013785">
    <property type="entry name" value="Aldolase_TIM"/>
</dbReference>
<dbReference type="SUPFAM" id="SSF51395">
    <property type="entry name" value="FMN-linked oxidoreductases"/>
    <property type="match status" value="1"/>
</dbReference>
<reference evidence="1 2" key="1">
    <citation type="submission" date="2020-08" db="EMBL/GenBank/DDBJ databases">
        <title>Genomic Encyclopedia of Type Strains, Phase IV (KMG-IV): sequencing the most valuable type-strain genomes for metagenomic binning, comparative biology and taxonomic classification.</title>
        <authorList>
            <person name="Goeker M."/>
        </authorList>
    </citation>
    <scope>NUCLEOTIDE SEQUENCE [LARGE SCALE GENOMIC DNA]</scope>
    <source>
        <strain evidence="1 2">DSM 7465</strain>
    </source>
</reference>
<evidence type="ECO:0000313" key="2">
    <source>
        <dbReference type="Proteomes" id="UP000575068"/>
    </source>
</evidence>
<keyword evidence="2" id="KW-1185">Reference proteome</keyword>
<accession>A0A840HUU7</accession>
<name>A0A840HUU7_9SPHN</name>
<sequence>MAVGGVGINQGVYDSGSATKAVENVEPLLNRFDAGEFDLVAVGRAMLGDAQWARKTRVGEPIHAYDAGLHLPSLL</sequence>
<protein>
    <submittedName>
        <fullName evidence="1">2,4-dienoyl-CoA reductase-like NADH-dependent reductase (Old Yellow Enzyme family)</fullName>
    </submittedName>
</protein>
<organism evidence="1 2">
    <name type="scientific">Rhizorhapis suberifaciens</name>
    <name type="common">corky root of lettuce</name>
    <dbReference type="NCBI Taxonomy" id="13656"/>
    <lineage>
        <taxon>Bacteria</taxon>
        <taxon>Pseudomonadati</taxon>
        <taxon>Pseudomonadota</taxon>
        <taxon>Alphaproteobacteria</taxon>
        <taxon>Sphingomonadales</taxon>
        <taxon>Sphingomonadaceae</taxon>
        <taxon>Rhizorhapis</taxon>
    </lineage>
</organism>
<dbReference type="EMBL" id="JACHOV010000006">
    <property type="protein sequence ID" value="MBB4641441.1"/>
    <property type="molecule type" value="Genomic_DNA"/>
</dbReference>
<dbReference type="Proteomes" id="UP000575068">
    <property type="component" value="Unassembled WGS sequence"/>
</dbReference>
<dbReference type="AlphaFoldDB" id="A0A840HUU7"/>
<dbReference type="Gene3D" id="3.20.20.70">
    <property type="entry name" value="Aldolase class I"/>
    <property type="match status" value="1"/>
</dbReference>
<proteinExistence type="predicted"/>